<feature type="region of interest" description="Disordered" evidence="2">
    <location>
        <begin position="885"/>
        <end position="909"/>
    </location>
</feature>
<evidence type="ECO:0000256" key="2">
    <source>
        <dbReference type="SAM" id="MobiDB-lite"/>
    </source>
</evidence>
<dbReference type="EMBL" id="CAMXCT010000694">
    <property type="protein sequence ID" value="CAI3982224.1"/>
    <property type="molecule type" value="Genomic_DNA"/>
</dbReference>
<feature type="compositionally biased region" description="Basic and acidic residues" evidence="2">
    <location>
        <begin position="890"/>
        <end position="899"/>
    </location>
</feature>
<feature type="compositionally biased region" description="Polar residues" evidence="2">
    <location>
        <begin position="984"/>
        <end position="993"/>
    </location>
</feature>
<reference evidence="4" key="2">
    <citation type="submission" date="2024-04" db="EMBL/GenBank/DDBJ databases">
        <authorList>
            <person name="Chen Y."/>
            <person name="Shah S."/>
            <person name="Dougan E. K."/>
            <person name="Thang M."/>
            <person name="Chan C."/>
        </authorList>
    </citation>
    <scope>NUCLEOTIDE SEQUENCE [LARGE SCALE GENOMIC DNA]</scope>
</reference>
<feature type="compositionally biased region" description="Basic and acidic residues" evidence="2">
    <location>
        <begin position="1049"/>
        <end position="1061"/>
    </location>
</feature>
<keyword evidence="5" id="KW-1185">Reference proteome</keyword>
<feature type="compositionally biased region" description="Acidic residues" evidence="2">
    <location>
        <begin position="136"/>
        <end position="146"/>
    </location>
</feature>
<name>A0A9P1BZ94_9DINO</name>
<feature type="compositionally biased region" description="Basic residues" evidence="2">
    <location>
        <begin position="1175"/>
        <end position="1186"/>
    </location>
</feature>
<feature type="compositionally biased region" description="Basic and acidic residues" evidence="2">
    <location>
        <begin position="199"/>
        <end position="213"/>
    </location>
</feature>
<dbReference type="EMBL" id="CAMXCT020000694">
    <property type="protein sequence ID" value="CAL1135599.1"/>
    <property type="molecule type" value="Genomic_DNA"/>
</dbReference>
<feature type="compositionally biased region" description="Pro residues" evidence="2">
    <location>
        <begin position="798"/>
        <end position="820"/>
    </location>
</feature>
<feature type="region of interest" description="Disordered" evidence="2">
    <location>
        <begin position="781"/>
        <end position="872"/>
    </location>
</feature>
<feature type="compositionally biased region" description="Basic and acidic residues" evidence="2">
    <location>
        <begin position="122"/>
        <end position="135"/>
    </location>
</feature>
<feature type="compositionally biased region" description="Basic residues" evidence="2">
    <location>
        <begin position="417"/>
        <end position="426"/>
    </location>
</feature>
<feature type="compositionally biased region" description="Low complexity" evidence="2">
    <location>
        <begin position="398"/>
        <end position="408"/>
    </location>
</feature>
<feature type="compositionally biased region" description="Basic and acidic residues" evidence="2">
    <location>
        <begin position="233"/>
        <end position="247"/>
    </location>
</feature>
<dbReference type="Proteomes" id="UP001152797">
    <property type="component" value="Unassembled WGS sequence"/>
</dbReference>
<evidence type="ECO:0000313" key="3">
    <source>
        <dbReference type="EMBL" id="CAI3982224.1"/>
    </source>
</evidence>
<keyword evidence="1" id="KW-0175">Coiled coil</keyword>
<reference evidence="3" key="1">
    <citation type="submission" date="2022-10" db="EMBL/GenBank/DDBJ databases">
        <authorList>
            <person name="Chen Y."/>
            <person name="Dougan E. K."/>
            <person name="Chan C."/>
            <person name="Rhodes N."/>
            <person name="Thang M."/>
        </authorList>
    </citation>
    <scope>NUCLEOTIDE SEQUENCE</scope>
</reference>
<feature type="compositionally biased region" description="Acidic residues" evidence="2">
    <location>
        <begin position="1195"/>
        <end position="1214"/>
    </location>
</feature>
<feature type="compositionally biased region" description="Low complexity" evidence="2">
    <location>
        <begin position="1025"/>
        <end position="1036"/>
    </location>
</feature>
<evidence type="ECO:0000313" key="4">
    <source>
        <dbReference type="EMBL" id="CAL1135599.1"/>
    </source>
</evidence>
<organism evidence="3">
    <name type="scientific">Cladocopium goreaui</name>
    <dbReference type="NCBI Taxonomy" id="2562237"/>
    <lineage>
        <taxon>Eukaryota</taxon>
        <taxon>Sar</taxon>
        <taxon>Alveolata</taxon>
        <taxon>Dinophyceae</taxon>
        <taxon>Suessiales</taxon>
        <taxon>Symbiodiniaceae</taxon>
        <taxon>Cladocopium</taxon>
    </lineage>
</organism>
<gene>
    <name evidence="3" type="ORF">C1SCF055_LOCUS9945</name>
</gene>
<evidence type="ECO:0000313" key="5">
    <source>
        <dbReference type="Proteomes" id="UP001152797"/>
    </source>
</evidence>
<feature type="compositionally biased region" description="Low complexity" evidence="2">
    <location>
        <begin position="821"/>
        <end position="832"/>
    </location>
</feature>
<evidence type="ECO:0000256" key="1">
    <source>
        <dbReference type="SAM" id="Coils"/>
    </source>
</evidence>
<protein>
    <submittedName>
        <fullName evidence="3">Uncharacterized protein</fullName>
    </submittedName>
</protein>
<feature type="compositionally biased region" description="Basic residues" evidence="2">
    <location>
        <begin position="150"/>
        <end position="162"/>
    </location>
</feature>
<feature type="compositionally biased region" description="Low complexity" evidence="2">
    <location>
        <begin position="178"/>
        <end position="188"/>
    </location>
</feature>
<feature type="coiled-coil region" evidence="1">
    <location>
        <begin position="601"/>
        <end position="635"/>
    </location>
</feature>
<feature type="region of interest" description="Disordered" evidence="2">
    <location>
        <begin position="103"/>
        <end position="444"/>
    </location>
</feature>
<dbReference type="EMBL" id="CAMXCT030000694">
    <property type="protein sequence ID" value="CAL4769536.1"/>
    <property type="molecule type" value="Genomic_DNA"/>
</dbReference>
<feature type="region of interest" description="Disordered" evidence="2">
    <location>
        <begin position="679"/>
        <end position="763"/>
    </location>
</feature>
<feature type="non-terminal residue" evidence="3">
    <location>
        <position position="1499"/>
    </location>
</feature>
<feature type="compositionally biased region" description="Basic residues" evidence="2">
    <location>
        <begin position="382"/>
        <end position="397"/>
    </location>
</feature>
<feature type="region of interest" description="Disordered" evidence="2">
    <location>
        <begin position="1140"/>
        <end position="1252"/>
    </location>
</feature>
<comment type="caution">
    <text evidence="3">The sequence shown here is derived from an EMBL/GenBank/DDBJ whole genome shotgun (WGS) entry which is preliminary data.</text>
</comment>
<feature type="compositionally biased region" description="Basic and acidic residues" evidence="2">
    <location>
        <begin position="328"/>
        <end position="339"/>
    </location>
</feature>
<sequence length="1499" mass="165724">DVVQELFIHGYRWRIDLQDLFLPRLQQSEDGELIICTKALQANHQALLSILDEYGLQSQPVEVLTKQVGALHDELGYVPEGRENYCDEGVKKLFEKIAELKETAPPTRSKSKGGWEDVAEDSPPKGDKKIKKVVEADYDDDEMDDEPPCKSKKVSPKKKQKVTKVSPTKKCTPEKVTKASPMKVSPSKSPTPTPSPKKVIKDKLKQKATEKGNKAKAKGRNSPPKSPPNPKSLPKEETPMKPTKKYDAGLISSDSGKKSSSSGRDPKTKSKTSQSRGEGEVVDLVDDSPEKIKADILPAFPPGVNPDEVDTLPLDMDGHGGGHGGDGNADRSVHAMPDKEDPDESGNDGVTPAEQADLRASTRGSRTGKRGRPKKNPDSKYASKKSPKAKAKPKPAMKAKTSMKAMKSQPRQPKSTAPKRKPRASKKPAVDDQTDDKPQPDGEGIGSGFCYPDEQCLEAPASGPQAEKSRRQHFIRRLLELRVLLLCLLILFYTRNVQLDEAGSGVVWDALEICCGEALLSRCLRLLMLSVLRCKKKVIVHFGLPCSSWVLLSRSVWRVSFWMRLLGSKYPKRQYPLGFGLRYLRLFSSLKKDLPALKNPAEAAQQLRERLEIQLEQTQAKEKELEKEKESENAVTSVALMHSEAVTAEGGGDKPVETQPADLPTHEVPVLSMAESFEPEYPDNQQGLYPESQHCLDDESSRPVSTPVRAKTRALARETPEQKSYMRSRDVREPLTPTELESPSPLRVDDYLVPTPSPQGADSLQEYFTSLASAMSSVGIGDEAGKVEPEPAQAPAELPVPPPVVPTEPPAVPTEPPSTPAPKVVVPAAAPVQSGGTPGDAVMETPGGSTGPGDARSVKLIGGKNKREISDKAAEQAIRRLCKVGKRGQRKDMFKRSADMRIQQRRQRKRVKAIMTYCEDKKRRATHVRKDKYENISKYLVETEDTVEYNREHNELVEHRLEFEVSGPSSAAFPTVPEGLGPISESSRPSNPVTADAEESDDSDDGMMAEETSDSSDEDGDAKSKATSKSVSKGASQSVKRKSSSANGEAKKTKTDRHVDEIPEDIYNTDEVLSQILKSSVKMDGLLDKLSKLETTEAAEMVKSIENQKKTLFTLHDEIATFKAEYDADKEISPECSRAAMEHKKLTRTEGMGTRREFKDIQKTILKKQPEAKPKPKAGSKAKSKPAKKDHTYEEGEEEEEEEEQDWEDEDEEPPPSKKKASKMPAAEAKSKSGDDAGGIAKKPRAGTAGPVGKALAEAVSKGVDLGGRRTSLYVALLGVKGDWPALTKLGGLTRHHGRAARTEEMPWLRPSSLSRKVPQSPSKREQFYKIDTGWFKGADTTTLTYFLEHRFAKILEDDPGQEHAIYTESILVCLRASSKFFKTLYRASLWLTNDERDVVIDSLRDLLANFKKAAGYSFKVLKLTRFKFQPKYHMLSEVRFELMRDRQLGVESLSPLAFSCQMDEDFVGRLAQMSRQVASKTVQVKTLQRYKIAVASVW</sequence>
<proteinExistence type="predicted"/>
<accession>A0A9P1BZ94</accession>
<feature type="compositionally biased region" description="Low complexity" evidence="2">
    <location>
        <begin position="252"/>
        <end position="263"/>
    </location>
</feature>
<feature type="region of interest" description="Disordered" evidence="2">
    <location>
        <begin position="960"/>
        <end position="1062"/>
    </location>
</feature>
<feature type="compositionally biased region" description="Basic and acidic residues" evidence="2">
    <location>
        <begin position="1140"/>
        <end position="1174"/>
    </location>
</feature>
<feature type="compositionally biased region" description="Acidic residues" evidence="2">
    <location>
        <begin position="996"/>
        <end position="1020"/>
    </location>
</feature>